<keyword evidence="4" id="KW-1185">Reference proteome</keyword>
<dbReference type="AlphaFoldDB" id="A0A448XT25"/>
<comment type="caution">
    <text evidence="3">The sequence shown here is derived from an EMBL/GenBank/DDBJ whole genome shotgun (WGS) entry which is preliminary data.</text>
</comment>
<feature type="region of interest" description="Disordered" evidence="1">
    <location>
        <begin position="1"/>
        <end position="80"/>
    </location>
</feature>
<proteinExistence type="predicted"/>
<dbReference type="EMBL" id="CAAALY010293037">
    <property type="protein sequence ID" value="VEL44263.1"/>
    <property type="molecule type" value="Genomic_DNA"/>
</dbReference>
<evidence type="ECO:0000313" key="3">
    <source>
        <dbReference type="EMBL" id="VEL44263.1"/>
    </source>
</evidence>
<keyword evidence="2" id="KW-0812">Transmembrane</keyword>
<gene>
    <name evidence="3" type="ORF">PXEA_LOCUS37703</name>
</gene>
<sequence length="189" mass="21480">MNTGQFGRPTEPKLDKLKGRLSQKGVKEETSPRDSPHFREFSQRNRNQSRPRLGCLSSRRQGTSEPMPTVDSAYGSSSTPTRGSIRFLFALRLLFGLLSLHPLFPLLYIFSILLLILDILLSPFHHHHHHHHFCLLRNVRLSFLLYFLLLLLLLYLLNAFFSSSPRSDRTHKSGLETATSAASSKTLVG</sequence>
<keyword evidence="2" id="KW-1133">Transmembrane helix</keyword>
<dbReference type="Proteomes" id="UP000784294">
    <property type="component" value="Unassembled WGS sequence"/>
</dbReference>
<feature type="compositionally biased region" description="Basic and acidic residues" evidence="1">
    <location>
        <begin position="25"/>
        <end position="43"/>
    </location>
</feature>
<evidence type="ECO:0000256" key="2">
    <source>
        <dbReference type="SAM" id="Phobius"/>
    </source>
</evidence>
<evidence type="ECO:0000313" key="4">
    <source>
        <dbReference type="Proteomes" id="UP000784294"/>
    </source>
</evidence>
<reference evidence="3" key="1">
    <citation type="submission" date="2018-11" db="EMBL/GenBank/DDBJ databases">
        <authorList>
            <consortium name="Pathogen Informatics"/>
        </authorList>
    </citation>
    <scope>NUCLEOTIDE SEQUENCE</scope>
</reference>
<evidence type="ECO:0000256" key="1">
    <source>
        <dbReference type="SAM" id="MobiDB-lite"/>
    </source>
</evidence>
<name>A0A448XT25_9PLAT</name>
<organism evidence="3 4">
    <name type="scientific">Protopolystoma xenopodis</name>
    <dbReference type="NCBI Taxonomy" id="117903"/>
    <lineage>
        <taxon>Eukaryota</taxon>
        <taxon>Metazoa</taxon>
        <taxon>Spiralia</taxon>
        <taxon>Lophotrochozoa</taxon>
        <taxon>Platyhelminthes</taxon>
        <taxon>Monogenea</taxon>
        <taxon>Polyopisthocotylea</taxon>
        <taxon>Polystomatidea</taxon>
        <taxon>Polystomatidae</taxon>
        <taxon>Protopolystoma</taxon>
    </lineage>
</organism>
<feature type="transmembrane region" description="Helical" evidence="2">
    <location>
        <begin position="93"/>
        <end position="121"/>
    </location>
</feature>
<protein>
    <submittedName>
        <fullName evidence="3">Uncharacterized protein</fullName>
    </submittedName>
</protein>
<keyword evidence="2" id="KW-0472">Membrane</keyword>
<feature type="transmembrane region" description="Helical" evidence="2">
    <location>
        <begin position="141"/>
        <end position="161"/>
    </location>
</feature>
<accession>A0A448XT25</accession>